<comment type="caution">
    <text evidence="2">The sequence shown here is derived from an EMBL/GenBank/DDBJ whole genome shotgun (WGS) entry which is preliminary data.</text>
</comment>
<dbReference type="Proteomes" id="UP001610432">
    <property type="component" value="Unassembled WGS sequence"/>
</dbReference>
<accession>A0ABR4L6T3</accession>
<gene>
    <name evidence="2" type="ORF">BJX67DRAFT_368583</name>
</gene>
<dbReference type="GeneID" id="98145717"/>
<organism evidence="2 3">
    <name type="scientific">Aspergillus lucknowensis</name>
    <dbReference type="NCBI Taxonomy" id="176173"/>
    <lineage>
        <taxon>Eukaryota</taxon>
        <taxon>Fungi</taxon>
        <taxon>Dikarya</taxon>
        <taxon>Ascomycota</taxon>
        <taxon>Pezizomycotina</taxon>
        <taxon>Eurotiomycetes</taxon>
        <taxon>Eurotiomycetidae</taxon>
        <taxon>Eurotiales</taxon>
        <taxon>Aspergillaceae</taxon>
        <taxon>Aspergillus</taxon>
        <taxon>Aspergillus subgen. Nidulantes</taxon>
    </lineage>
</organism>
<keyword evidence="3" id="KW-1185">Reference proteome</keyword>
<dbReference type="EMBL" id="JBFXLQ010000097">
    <property type="protein sequence ID" value="KAL2859874.1"/>
    <property type="molecule type" value="Genomic_DNA"/>
</dbReference>
<keyword evidence="1" id="KW-0472">Membrane</keyword>
<feature type="transmembrane region" description="Helical" evidence="1">
    <location>
        <begin position="41"/>
        <end position="63"/>
    </location>
</feature>
<proteinExistence type="predicted"/>
<protein>
    <submittedName>
        <fullName evidence="2">Uncharacterized protein</fullName>
    </submittedName>
</protein>
<sequence>MTSDAPCTIQASSPTKVDFVRARHPPMDALETISSPQADRAFPMLCTVTLTGMFCAGWILIPVSLRGKSSESSAILRPAPIVSAASALTALVGSETSM</sequence>
<keyword evidence="1" id="KW-1133">Transmembrane helix</keyword>
<dbReference type="RefSeq" id="XP_070880430.1">
    <property type="nucleotide sequence ID" value="XM_071030645.1"/>
</dbReference>
<name>A0ABR4L6T3_9EURO</name>
<evidence type="ECO:0000256" key="1">
    <source>
        <dbReference type="SAM" id="Phobius"/>
    </source>
</evidence>
<evidence type="ECO:0000313" key="2">
    <source>
        <dbReference type="EMBL" id="KAL2859874.1"/>
    </source>
</evidence>
<evidence type="ECO:0000313" key="3">
    <source>
        <dbReference type="Proteomes" id="UP001610432"/>
    </source>
</evidence>
<keyword evidence="1" id="KW-0812">Transmembrane</keyword>
<reference evidence="2 3" key="1">
    <citation type="submission" date="2024-07" db="EMBL/GenBank/DDBJ databases">
        <title>Section-level genome sequencing and comparative genomics of Aspergillus sections Usti and Cavernicolus.</title>
        <authorList>
            <consortium name="Lawrence Berkeley National Laboratory"/>
            <person name="Nybo J.L."/>
            <person name="Vesth T.C."/>
            <person name="Theobald S."/>
            <person name="Frisvad J.C."/>
            <person name="Larsen T.O."/>
            <person name="Kjaerboelling I."/>
            <person name="Rothschild-Mancinelli K."/>
            <person name="Lyhne E.K."/>
            <person name="Kogle M.E."/>
            <person name="Barry K."/>
            <person name="Clum A."/>
            <person name="Na H."/>
            <person name="Ledsgaard L."/>
            <person name="Lin J."/>
            <person name="Lipzen A."/>
            <person name="Kuo A."/>
            <person name="Riley R."/>
            <person name="Mondo S."/>
            <person name="Labutti K."/>
            <person name="Haridas S."/>
            <person name="Pangalinan J."/>
            <person name="Salamov A.A."/>
            <person name="Simmons B.A."/>
            <person name="Magnuson J.K."/>
            <person name="Chen J."/>
            <person name="Drula E."/>
            <person name="Henrissat B."/>
            <person name="Wiebenga A."/>
            <person name="Lubbers R.J."/>
            <person name="Gomes A.C."/>
            <person name="Macurrencykelacurrency M.R."/>
            <person name="Stajich J."/>
            <person name="Grigoriev I.V."/>
            <person name="Mortensen U.H."/>
            <person name="De Vries R.P."/>
            <person name="Baker S.E."/>
            <person name="Andersen M.R."/>
        </authorList>
    </citation>
    <scope>NUCLEOTIDE SEQUENCE [LARGE SCALE GENOMIC DNA]</scope>
    <source>
        <strain evidence="2 3">CBS 449.75</strain>
    </source>
</reference>